<dbReference type="NCBIfam" id="TIGR02532">
    <property type="entry name" value="IV_pilin_GFxxxE"/>
    <property type="match status" value="1"/>
</dbReference>
<dbReference type="InterPro" id="IPR012902">
    <property type="entry name" value="N_methyl_site"/>
</dbReference>
<evidence type="ECO:0000259" key="10">
    <source>
        <dbReference type="Pfam" id="PF02501"/>
    </source>
</evidence>
<feature type="transmembrane region" description="Helical" evidence="9">
    <location>
        <begin position="21"/>
        <end position="41"/>
    </location>
</feature>
<comment type="subcellular location">
    <subcellularLocation>
        <location evidence="1 9">Cell inner membrane</location>
        <topology evidence="1 9">Single-pass membrane protein</topology>
    </subcellularLocation>
</comment>
<evidence type="ECO:0000256" key="1">
    <source>
        <dbReference type="ARBA" id="ARBA00004377"/>
    </source>
</evidence>
<keyword evidence="4 9" id="KW-0488">Methylation</keyword>
<evidence type="ECO:0000313" key="11">
    <source>
        <dbReference type="EMBL" id="SDY64206.1"/>
    </source>
</evidence>
<accession>A0A1H3LIR0</accession>
<comment type="subunit">
    <text evidence="9">Type II secretion is composed of four main components: the outer membrane complex, the inner membrane complex, the cytoplasmic secretion ATPase and the periplasm-spanning pseudopilus.</text>
</comment>
<dbReference type="PANTHER" id="PTHR38779">
    <property type="entry name" value="TYPE II SECRETION SYSTEM PROTEIN I-RELATED"/>
    <property type="match status" value="1"/>
</dbReference>
<protein>
    <recommendedName>
        <fullName evidence="9">Type II secretion system protein I</fullName>
        <shortName evidence="9">T2SS minor pseudopilin I</shortName>
    </recommendedName>
</protein>
<evidence type="ECO:0000256" key="6">
    <source>
        <dbReference type="ARBA" id="ARBA00022692"/>
    </source>
</evidence>
<reference evidence="11 12" key="1">
    <citation type="submission" date="2016-10" db="EMBL/GenBank/DDBJ databases">
        <authorList>
            <person name="de Groot N.N."/>
        </authorList>
    </citation>
    <scope>NUCLEOTIDE SEQUENCE [LARGE SCALE GENOMIC DNA]</scope>
    <source>
        <strain evidence="11 12">LMG 24775</strain>
    </source>
</reference>
<dbReference type="NCBIfam" id="TIGR01707">
    <property type="entry name" value="gspI"/>
    <property type="match status" value="1"/>
</dbReference>
<dbReference type="EMBL" id="FNPE01000006">
    <property type="protein sequence ID" value="SDY64206.1"/>
    <property type="molecule type" value="Genomic_DNA"/>
</dbReference>
<evidence type="ECO:0000313" key="12">
    <source>
        <dbReference type="Proteomes" id="UP000183417"/>
    </source>
</evidence>
<keyword evidence="6 9" id="KW-0812">Transmembrane</keyword>
<evidence type="ECO:0000256" key="8">
    <source>
        <dbReference type="ARBA" id="ARBA00023136"/>
    </source>
</evidence>
<dbReference type="Pfam" id="PF07963">
    <property type="entry name" value="N_methyl"/>
    <property type="match status" value="1"/>
</dbReference>
<dbReference type="InterPro" id="IPR003413">
    <property type="entry name" value="T2SS_GspI_C"/>
</dbReference>
<dbReference type="PROSITE" id="PS00409">
    <property type="entry name" value="PROKAR_NTER_METHYL"/>
    <property type="match status" value="1"/>
</dbReference>
<evidence type="ECO:0000256" key="3">
    <source>
        <dbReference type="ARBA" id="ARBA00022475"/>
    </source>
</evidence>
<comment type="function">
    <text evidence="9">Component of the type II secretion system required for the energy-dependent secretion of extracellular factors such as proteases and toxins from the periplasm.</text>
</comment>
<comment type="PTM">
    <text evidence="9">Cleaved by prepilin peptidase.</text>
</comment>
<dbReference type="Gene3D" id="3.30.1300.30">
    <property type="entry name" value="GSPII I/J protein-like"/>
    <property type="match status" value="1"/>
</dbReference>
<keyword evidence="8 9" id="KW-0472">Membrane</keyword>
<evidence type="ECO:0000256" key="5">
    <source>
        <dbReference type="ARBA" id="ARBA00022519"/>
    </source>
</evidence>
<dbReference type="Pfam" id="PF02501">
    <property type="entry name" value="T2SSI"/>
    <property type="match status" value="1"/>
</dbReference>
<dbReference type="GeneID" id="94690251"/>
<evidence type="ECO:0000256" key="9">
    <source>
        <dbReference type="RuleBase" id="RU368030"/>
    </source>
</evidence>
<feature type="domain" description="Type II secretion system protein GspI C-terminal" evidence="10">
    <location>
        <begin position="56"/>
        <end position="129"/>
    </location>
</feature>
<keyword evidence="5 9" id="KW-0997">Cell inner membrane</keyword>
<proteinExistence type="inferred from homology"/>
<name>A0A1H3LIR0_9BURK</name>
<dbReference type="GO" id="GO:0015628">
    <property type="term" value="P:protein secretion by the type II secretion system"/>
    <property type="evidence" value="ECO:0007669"/>
    <property type="project" value="UniProtKB-UniRule"/>
</dbReference>
<keyword evidence="3" id="KW-1003">Cell membrane</keyword>
<dbReference type="InterPro" id="IPR010052">
    <property type="entry name" value="T2SS_protein-GspI"/>
</dbReference>
<dbReference type="GO" id="GO:0015627">
    <property type="term" value="C:type II protein secretion system complex"/>
    <property type="evidence" value="ECO:0007669"/>
    <property type="project" value="UniProtKB-UniRule"/>
</dbReference>
<dbReference type="Proteomes" id="UP000183417">
    <property type="component" value="Unassembled WGS sequence"/>
</dbReference>
<sequence>MTGIHGPRRRHGAPRRLPHGFTLIEVLVALGIVGIALMAGLQATSALTRNAERQSEVLLAQLCAQNELVRLRLSRQMPPVGDNSFTCEQGSRQLQVQLSVRPTPNPSFRRVDALVVTAEHPVLRVSTIVGRF</sequence>
<dbReference type="SUPFAM" id="SSF54523">
    <property type="entry name" value="Pili subunits"/>
    <property type="match status" value="2"/>
</dbReference>
<dbReference type="RefSeq" id="WP_016448731.1">
    <property type="nucleotide sequence ID" value="NZ_AP025556.1"/>
</dbReference>
<comment type="similarity">
    <text evidence="2 9">Belongs to the GSP I family.</text>
</comment>
<dbReference type="InterPro" id="IPR045584">
    <property type="entry name" value="Pilin-like"/>
</dbReference>
<keyword evidence="7 9" id="KW-1133">Transmembrane helix</keyword>
<evidence type="ECO:0000256" key="7">
    <source>
        <dbReference type="ARBA" id="ARBA00022989"/>
    </source>
</evidence>
<evidence type="ECO:0000256" key="2">
    <source>
        <dbReference type="ARBA" id="ARBA00008358"/>
    </source>
</evidence>
<dbReference type="GO" id="GO:0005886">
    <property type="term" value="C:plasma membrane"/>
    <property type="evidence" value="ECO:0007669"/>
    <property type="project" value="UniProtKB-SubCell"/>
</dbReference>
<dbReference type="PANTHER" id="PTHR38779:SF2">
    <property type="entry name" value="TYPE II SECRETION SYSTEM PROTEIN I-RELATED"/>
    <property type="match status" value="1"/>
</dbReference>
<evidence type="ECO:0000256" key="4">
    <source>
        <dbReference type="ARBA" id="ARBA00022481"/>
    </source>
</evidence>
<organism evidence="11 12">
    <name type="scientific">Delftia lacustris</name>
    <dbReference type="NCBI Taxonomy" id="558537"/>
    <lineage>
        <taxon>Bacteria</taxon>
        <taxon>Pseudomonadati</taxon>
        <taxon>Pseudomonadota</taxon>
        <taxon>Betaproteobacteria</taxon>
        <taxon>Burkholderiales</taxon>
        <taxon>Comamonadaceae</taxon>
        <taxon>Delftia</taxon>
    </lineage>
</organism>
<dbReference type="AlphaFoldDB" id="A0A1H3LIR0"/>
<gene>
    <name evidence="11" type="ORF">SAMN05421547_106218</name>
</gene>